<evidence type="ECO:0000313" key="3">
    <source>
        <dbReference type="Proteomes" id="UP000256708"/>
    </source>
</evidence>
<evidence type="ECO:0000256" key="1">
    <source>
        <dbReference type="SAM" id="MobiDB-lite"/>
    </source>
</evidence>
<protein>
    <submittedName>
        <fullName evidence="2">Uncharacterized protein</fullName>
    </submittedName>
</protein>
<proteinExistence type="predicted"/>
<accession>A0A3D8L147</accession>
<name>A0A3D8L147_9BACT</name>
<reference evidence="3" key="1">
    <citation type="submission" date="2018-08" db="EMBL/GenBank/DDBJ databases">
        <authorList>
            <person name="Liu Z.-W."/>
            <person name="Du Z.-J."/>
        </authorList>
    </citation>
    <scope>NUCLEOTIDE SEQUENCE [LARGE SCALE GENOMIC DNA]</scope>
    <source>
        <strain evidence="3">H4X</strain>
    </source>
</reference>
<dbReference type="AlphaFoldDB" id="A0A3D8L147"/>
<gene>
    <name evidence="2" type="ORF">DXT99_25285</name>
</gene>
<dbReference type="Proteomes" id="UP000256708">
    <property type="component" value="Unassembled WGS sequence"/>
</dbReference>
<sequence length="95" mass="11061">MANKETKRFDNVLGKLHGARPADSTASPVKDEVPVPVPPKRKKASNRKRITFFVDEVLEEYIDKGTLHEMYRSKSDFVEYILKEYFKGKPYLQNK</sequence>
<keyword evidence="3" id="KW-1185">Reference proteome</keyword>
<organism evidence="2 3">
    <name type="scientific">Pontibacter diazotrophicus</name>
    <dbReference type="NCBI Taxonomy" id="1400979"/>
    <lineage>
        <taxon>Bacteria</taxon>
        <taxon>Pseudomonadati</taxon>
        <taxon>Bacteroidota</taxon>
        <taxon>Cytophagia</taxon>
        <taxon>Cytophagales</taxon>
        <taxon>Hymenobacteraceae</taxon>
        <taxon>Pontibacter</taxon>
    </lineage>
</organism>
<comment type="caution">
    <text evidence="2">The sequence shown here is derived from an EMBL/GenBank/DDBJ whole genome shotgun (WGS) entry which is preliminary data.</text>
</comment>
<feature type="region of interest" description="Disordered" evidence="1">
    <location>
        <begin position="1"/>
        <end position="42"/>
    </location>
</feature>
<dbReference type="RefSeq" id="WP_115568383.1">
    <property type="nucleotide sequence ID" value="NZ_QRGR01000045.1"/>
</dbReference>
<dbReference type="OrthoDB" id="853463at2"/>
<dbReference type="EMBL" id="QRGR01000045">
    <property type="protein sequence ID" value="RDV11130.1"/>
    <property type="molecule type" value="Genomic_DNA"/>
</dbReference>
<evidence type="ECO:0000313" key="2">
    <source>
        <dbReference type="EMBL" id="RDV11130.1"/>
    </source>
</evidence>
<feature type="compositionally biased region" description="Basic and acidic residues" evidence="1">
    <location>
        <begin position="1"/>
        <end position="10"/>
    </location>
</feature>